<dbReference type="InterPro" id="IPR044516">
    <property type="entry name" value="UXS-like"/>
</dbReference>
<name>E7RLW7_9BACT</name>
<proteinExistence type="predicted"/>
<evidence type="ECO:0000256" key="1">
    <source>
        <dbReference type="ARBA" id="ARBA00001911"/>
    </source>
</evidence>
<reference evidence="6" key="1">
    <citation type="submission" date="2011-01" db="EMBL/GenBank/DDBJ databases">
        <authorList>
            <person name="Muzny D."/>
            <person name="Qin X."/>
            <person name="Buhay C."/>
            <person name="Dugan-Rocha S."/>
            <person name="Ding Y."/>
            <person name="Chen G."/>
            <person name="Hawes A."/>
            <person name="Holder M."/>
            <person name="Jhangiani S."/>
            <person name="Johnson A."/>
            <person name="Khan Z."/>
            <person name="Li Z."/>
            <person name="Liu W."/>
            <person name="Liu X."/>
            <person name="Perez L."/>
            <person name="Shen H."/>
            <person name="Wang Q."/>
            <person name="Watt J."/>
            <person name="Xi L."/>
            <person name="Xin Y."/>
            <person name="Zhou J."/>
            <person name="Deng J."/>
            <person name="Jiang H."/>
            <person name="Liu Y."/>
            <person name="Qu J."/>
            <person name="Song X.-Z."/>
            <person name="Zhang L."/>
            <person name="Villasana D."/>
            <person name="Johnson A."/>
            <person name="Liu J."/>
            <person name="Liyanage D."/>
            <person name="Lorensuhewa L."/>
            <person name="Robinson T."/>
            <person name="Song A."/>
            <person name="Song B.-B."/>
            <person name="Dinh H."/>
            <person name="Thornton R."/>
            <person name="Coyle M."/>
            <person name="Francisco L."/>
            <person name="Jackson L."/>
            <person name="Javaid M."/>
            <person name="Korchina V."/>
            <person name="Kovar C."/>
            <person name="Mata R."/>
            <person name="Mathew T."/>
            <person name="Ngo R."/>
            <person name="Nguyen L."/>
            <person name="Nguyen N."/>
            <person name="Okwuonu G."/>
            <person name="Ongeri F."/>
            <person name="Pham C."/>
            <person name="Simmons D."/>
            <person name="Wilczek-Boney K."/>
            <person name="Hale W."/>
            <person name="Jakkamsetti A."/>
            <person name="Pham P."/>
            <person name="Ruth R."/>
            <person name="San Lucas F."/>
            <person name="Warren J."/>
            <person name="Zhang J."/>
            <person name="Zhao Z."/>
            <person name="Zhou C."/>
            <person name="Zhu D."/>
            <person name="Lee S."/>
            <person name="Bess C."/>
            <person name="Blankenburg K."/>
            <person name="Forbes L."/>
            <person name="Fu Q."/>
            <person name="Gubbala S."/>
            <person name="Hirani K."/>
            <person name="Jayaseelan J.C."/>
            <person name="Lara F."/>
            <person name="Munidasa M."/>
            <person name="Palculict T."/>
            <person name="Patil S."/>
            <person name="Pu L.-L."/>
            <person name="Saada N."/>
            <person name="Tang L."/>
            <person name="Weissenberger G."/>
            <person name="Zhu Y."/>
            <person name="Hemphill L."/>
            <person name="Shang Y."/>
            <person name="Youmans B."/>
            <person name="Ayvaz T."/>
            <person name="Ross M."/>
            <person name="Santibanez J."/>
            <person name="Aqrawi P."/>
            <person name="Gross S."/>
            <person name="Joshi V."/>
            <person name="Fowler G."/>
            <person name="Nazareth L."/>
            <person name="Reid J."/>
            <person name="Worley K."/>
            <person name="Petrosino J."/>
            <person name="Highlander S."/>
            <person name="Gibbs R."/>
        </authorList>
    </citation>
    <scope>NUCLEOTIDE SEQUENCE [LARGE SCALE GENOMIC DNA]</scope>
    <source>
        <strain evidence="6">ATCC 33269</strain>
    </source>
</reference>
<dbReference type="HOGENOM" id="CLU_007383_4_0_10"/>
<dbReference type="InterPro" id="IPR036291">
    <property type="entry name" value="NAD(P)-bd_dom_sf"/>
</dbReference>
<dbReference type="EMBL" id="AEPE02000002">
    <property type="protein sequence ID" value="EFZ37748.1"/>
    <property type="molecule type" value="Genomic_DNA"/>
</dbReference>
<dbReference type="SUPFAM" id="SSF51735">
    <property type="entry name" value="NAD(P)-binding Rossmann-fold domains"/>
    <property type="match status" value="1"/>
</dbReference>
<gene>
    <name evidence="6" type="ORF">HMPREF0663_10117</name>
</gene>
<dbReference type="GO" id="GO:0048040">
    <property type="term" value="F:UDP-glucuronate decarboxylase activity"/>
    <property type="evidence" value="ECO:0007669"/>
    <property type="project" value="TreeGrafter"/>
</dbReference>
<dbReference type="Proteomes" id="UP000005580">
    <property type="component" value="Unassembled WGS sequence"/>
</dbReference>
<dbReference type="RefSeq" id="WP_004368776.1">
    <property type="nucleotide sequence ID" value="NZ_GL833119.1"/>
</dbReference>
<keyword evidence="7" id="KW-1185">Reference proteome</keyword>
<feature type="domain" description="NAD-dependent epimerase/dehydratase" evidence="5">
    <location>
        <begin position="32"/>
        <end position="272"/>
    </location>
</feature>
<dbReference type="eggNOG" id="COG0451">
    <property type="taxonomic scope" value="Bacteria"/>
</dbReference>
<evidence type="ECO:0000259" key="5">
    <source>
        <dbReference type="Pfam" id="PF01370"/>
    </source>
</evidence>
<dbReference type="GO" id="GO:0070403">
    <property type="term" value="F:NAD+ binding"/>
    <property type="evidence" value="ECO:0007669"/>
    <property type="project" value="InterPro"/>
</dbReference>
<dbReference type="Gene3D" id="3.40.50.720">
    <property type="entry name" value="NAD(P)-binding Rossmann-like Domain"/>
    <property type="match status" value="1"/>
</dbReference>
<accession>E7RLW7</accession>
<evidence type="ECO:0000256" key="4">
    <source>
        <dbReference type="ARBA" id="ARBA00023239"/>
    </source>
</evidence>
<evidence type="ECO:0000256" key="3">
    <source>
        <dbReference type="ARBA" id="ARBA00023027"/>
    </source>
</evidence>
<sequence length="349" mass="39075">MAEINATNLYARDILSVGQFDLPWQQLDGKNILITGATGLIGGCIVDVLMADRHADYTVYAAGRNELRAKERFSAYFASPYFRFLKLDVTQLIDCDIPFEYIIDAAGGAAPKLYSTDPVGVMMSNFYGASNLLTYGKRHGLKRFLYVSSGEVYGEGDGRAFTEDYSGYVDCTQVRSCYPSAKRATETLCVCHAQQYGIETVIARPSHTYGPCFTEVDNRVYAQFIRNVLRGEDIVLQSKGDQFRSWIYVVDCANAILFLLLKGENGQAYNVADTHSNITIFELARTVADLTRRKVVFKIPDDASKGVTTPITKAIFDTSKLQRLGWMPRYSIRDGMAHTLDYFTAIREE</sequence>
<dbReference type="PANTHER" id="PTHR43078:SF7">
    <property type="entry name" value="UDP-GLUCURONATE DECARBOXYLASE"/>
    <property type="match status" value="1"/>
</dbReference>
<organism evidence="6 7">
    <name type="scientific">Hoylesella oralis ATCC 33269</name>
    <dbReference type="NCBI Taxonomy" id="873533"/>
    <lineage>
        <taxon>Bacteria</taxon>
        <taxon>Pseudomonadati</taxon>
        <taxon>Bacteroidota</taxon>
        <taxon>Bacteroidia</taxon>
        <taxon>Bacteroidales</taxon>
        <taxon>Prevotellaceae</taxon>
        <taxon>Hoylesella</taxon>
    </lineage>
</organism>
<keyword evidence="4" id="KW-0456">Lyase</keyword>
<dbReference type="GO" id="GO:0005737">
    <property type="term" value="C:cytoplasm"/>
    <property type="evidence" value="ECO:0007669"/>
    <property type="project" value="TreeGrafter"/>
</dbReference>
<dbReference type="PANTHER" id="PTHR43078">
    <property type="entry name" value="UDP-GLUCURONIC ACID DECARBOXYLASE-RELATED"/>
    <property type="match status" value="1"/>
</dbReference>
<keyword evidence="3" id="KW-0520">NAD</keyword>
<evidence type="ECO:0000313" key="7">
    <source>
        <dbReference type="Proteomes" id="UP000005580"/>
    </source>
</evidence>
<comment type="caution">
    <text evidence="6">The sequence shown here is derived from an EMBL/GenBank/DDBJ whole genome shotgun (WGS) entry which is preliminary data.</text>
</comment>
<dbReference type="STRING" id="28134.SAMN05444288_0726"/>
<keyword evidence="2" id="KW-0210">Decarboxylase</keyword>
<evidence type="ECO:0000313" key="6">
    <source>
        <dbReference type="EMBL" id="EFZ37748.1"/>
    </source>
</evidence>
<dbReference type="Pfam" id="PF01370">
    <property type="entry name" value="Epimerase"/>
    <property type="match status" value="1"/>
</dbReference>
<protein>
    <submittedName>
        <fullName evidence="6">NAD dependent epimerase/dehydratase family protein</fullName>
    </submittedName>
</protein>
<evidence type="ECO:0000256" key="2">
    <source>
        <dbReference type="ARBA" id="ARBA00022793"/>
    </source>
</evidence>
<comment type="cofactor">
    <cofactor evidence="1">
        <name>NAD(+)</name>
        <dbReference type="ChEBI" id="CHEBI:57540"/>
    </cofactor>
</comment>
<dbReference type="InterPro" id="IPR001509">
    <property type="entry name" value="Epimerase_deHydtase"/>
</dbReference>
<dbReference type="AlphaFoldDB" id="E7RLW7"/>
<dbReference type="GO" id="GO:0042732">
    <property type="term" value="P:D-xylose metabolic process"/>
    <property type="evidence" value="ECO:0007669"/>
    <property type="project" value="InterPro"/>
</dbReference>